<keyword evidence="13" id="KW-1185">Reference proteome</keyword>
<dbReference type="InterPro" id="IPR007130">
    <property type="entry name" value="DAGAT"/>
</dbReference>
<evidence type="ECO:0000256" key="3">
    <source>
        <dbReference type="ARBA" id="ARBA00022516"/>
    </source>
</evidence>
<organism evidence="12 13">
    <name type="scientific">Ranatra chinensis</name>
    <dbReference type="NCBI Taxonomy" id="642074"/>
    <lineage>
        <taxon>Eukaryota</taxon>
        <taxon>Metazoa</taxon>
        <taxon>Ecdysozoa</taxon>
        <taxon>Arthropoda</taxon>
        <taxon>Hexapoda</taxon>
        <taxon>Insecta</taxon>
        <taxon>Pterygota</taxon>
        <taxon>Neoptera</taxon>
        <taxon>Paraneoptera</taxon>
        <taxon>Hemiptera</taxon>
        <taxon>Heteroptera</taxon>
        <taxon>Panheteroptera</taxon>
        <taxon>Nepomorpha</taxon>
        <taxon>Nepidae</taxon>
        <taxon>Ranatrinae</taxon>
        <taxon>Ranatra</taxon>
    </lineage>
</organism>
<evidence type="ECO:0000256" key="1">
    <source>
        <dbReference type="ARBA" id="ARBA00004477"/>
    </source>
</evidence>
<dbReference type="EMBL" id="JBFDAA010000014">
    <property type="protein sequence ID" value="KAL1122311.1"/>
    <property type="molecule type" value="Genomic_DNA"/>
</dbReference>
<evidence type="ECO:0000256" key="8">
    <source>
        <dbReference type="ARBA" id="ARBA00023098"/>
    </source>
</evidence>
<evidence type="ECO:0000256" key="6">
    <source>
        <dbReference type="ARBA" id="ARBA00022824"/>
    </source>
</evidence>
<dbReference type="EC" id="2.3.1.-" evidence="11"/>
<evidence type="ECO:0000313" key="12">
    <source>
        <dbReference type="EMBL" id="KAL1122311.1"/>
    </source>
</evidence>
<dbReference type="CDD" id="cd07987">
    <property type="entry name" value="LPLAT_MGAT-like"/>
    <property type="match status" value="1"/>
</dbReference>
<evidence type="ECO:0000256" key="2">
    <source>
        <dbReference type="ARBA" id="ARBA00005420"/>
    </source>
</evidence>
<feature type="transmembrane region" description="Helical" evidence="11">
    <location>
        <begin position="21"/>
        <end position="39"/>
    </location>
</feature>
<evidence type="ECO:0000256" key="4">
    <source>
        <dbReference type="ARBA" id="ARBA00022679"/>
    </source>
</evidence>
<accession>A0ABD0Y4F7</accession>
<gene>
    <name evidence="12" type="ORF">AAG570_003716</name>
</gene>
<feature type="transmembrane region" description="Helical" evidence="11">
    <location>
        <begin position="45"/>
        <end position="64"/>
    </location>
</feature>
<dbReference type="GO" id="GO:0016746">
    <property type="term" value="F:acyltransferase activity"/>
    <property type="evidence" value="ECO:0007669"/>
    <property type="project" value="UniProtKB-KW"/>
</dbReference>
<reference evidence="12 13" key="1">
    <citation type="submission" date="2024-07" db="EMBL/GenBank/DDBJ databases">
        <title>Chromosome-level genome assembly of the water stick insect Ranatra chinensis (Heteroptera: Nepidae).</title>
        <authorList>
            <person name="Liu X."/>
        </authorList>
    </citation>
    <scope>NUCLEOTIDE SEQUENCE [LARGE SCALE GENOMIC DNA]</scope>
    <source>
        <strain evidence="12">Cailab_2021Rc</strain>
        <tissue evidence="12">Muscle</tissue>
    </source>
</reference>
<dbReference type="PANTHER" id="PTHR12317">
    <property type="entry name" value="DIACYLGLYCEROL O-ACYLTRANSFERASE"/>
    <property type="match status" value="1"/>
</dbReference>
<dbReference type="GO" id="GO:0005789">
    <property type="term" value="C:endoplasmic reticulum membrane"/>
    <property type="evidence" value="ECO:0007669"/>
    <property type="project" value="UniProtKB-SubCell"/>
</dbReference>
<keyword evidence="6 11" id="KW-0256">Endoplasmic reticulum</keyword>
<dbReference type="GO" id="GO:0006629">
    <property type="term" value="P:lipid metabolic process"/>
    <property type="evidence" value="ECO:0007669"/>
    <property type="project" value="UniProtKB-KW"/>
</dbReference>
<evidence type="ECO:0000256" key="9">
    <source>
        <dbReference type="ARBA" id="ARBA00023136"/>
    </source>
</evidence>
<keyword evidence="8" id="KW-0443">Lipid metabolism</keyword>
<comment type="subcellular location">
    <subcellularLocation>
        <location evidence="1 11">Endoplasmic reticulum membrane</location>
        <topology evidence="1 11">Multi-pass membrane protein</topology>
    </subcellularLocation>
</comment>
<comment type="similarity">
    <text evidence="2 11">Belongs to the diacylglycerol acyltransferase family.</text>
</comment>
<evidence type="ECO:0000256" key="10">
    <source>
        <dbReference type="ARBA" id="ARBA00023315"/>
    </source>
</evidence>
<keyword evidence="5 11" id="KW-0812">Transmembrane</keyword>
<comment type="caution">
    <text evidence="12">The sequence shown here is derived from an EMBL/GenBank/DDBJ whole genome shotgun (WGS) entry which is preliminary data.</text>
</comment>
<dbReference type="Pfam" id="PF03982">
    <property type="entry name" value="DAGAT"/>
    <property type="match status" value="1"/>
</dbReference>
<protein>
    <recommendedName>
        <fullName evidence="11">Acyltransferase</fullName>
        <ecNumber evidence="11">2.3.1.-</ecNumber>
    </recommendedName>
</protein>
<proteinExistence type="inferred from homology"/>
<evidence type="ECO:0000256" key="7">
    <source>
        <dbReference type="ARBA" id="ARBA00022989"/>
    </source>
</evidence>
<dbReference type="PANTHER" id="PTHR12317:SF79">
    <property type="entry name" value="ACYLTRANSFERASE"/>
    <property type="match status" value="1"/>
</dbReference>
<keyword evidence="4 11" id="KW-0808">Transferase</keyword>
<keyword evidence="3" id="KW-0444">Lipid biosynthesis</keyword>
<keyword evidence="10" id="KW-0012">Acyltransferase</keyword>
<evidence type="ECO:0000256" key="11">
    <source>
        <dbReference type="RuleBase" id="RU367023"/>
    </source>
</evidence>
<evidence type="ECO:0000313" key="13">
    <source>
        <dbReference type="Proteomes" id="UP001558652"/>
    </source>
</evidence>
<dbReference type="Proteomes" id="UP001558652">
    <property type="component" value="Unassembled WGS sequence"/>
</dbReference>
<evidence type="ECO:0000256" key="5">
    <source>
        <dbReference type="ARBA" id="ARBA00022692"/>
    </source>
</evidence>
<keyword evidence="7 11" id="KW-1133">Transmembrane helix</keyword>
<dbReference type="SUPFAM" id="SSF69593">
    <property type="entry name" value="Glycerol-3-phosphate (1)-acyltransferase"/>
    <property type="match status" value="1"/>
</dbReference>
<keyword evidence="9 11" id="KW-0472">Membrane</keyword>
<dbReference type="AlphaFoldDB" id="A0ABD0Y4F7"/>
<name>A0ABD0Y4F7_9HEMI</name>
<sequence>MGLLGIKWAPLNVPWHRRLETAMALFWIISLALGGPFGVALLVYLIFFSNYYLVGLLYIAWMYYDRNTCYTGGRRCKFIRRLFIWKYFVNFFPMRLERSEELSPNENYMFCVFPHGLLSAGAFAHFGTEVTQFGELFPGLTVFNATLDMHFKTPFFREYLMSLGVVSASKESLLYLLDGAKKGNVLILVVGGAAESLYAHPGTYRIVLKNRKGFVRIALKTGTPLVPVFSFGETDLYDQVQNPPGSTLLRFQNWLRKYTGLAPCLFIGRGILQYSFGLLPMRAPVTTVVGKPIAVPKIANPSQEEVEKYHHRFTEDLVKLFEENKGKYIKNPEATELIIE</sequence>